<evidence type="ECO:0000313" key="3">
    <source>
        <dbReference type="EMBL" id="KAF2723766.1"/>
    </source>
</evidence>
<reference evidence="3" key="1">
    <citation type="journal article" date="2020" name="Stud. Mycol.">
        <title>101 Dothideomycetes genomes: a test case for predicting lifestyles and emergence of pathogens.</title>
        <authorList>
            <person name="Haridas S."/>
            <person name="Albert R."/>
            <person name="Binder M."/>
            <person name="Bloem J."/>
            <person name="Labutti K."/>
            <person name="Salamov A."/>
            <person name="Andreopoulos B."/>
            <person name="Baker S."/>
            <person name="Barry K."/>
            <person name="Bills G."/>
            <person name="Bluhm B."/>
            <person name="Cannon C."/>
            <person name="Castanera R."/>
            <person name="Culley D."/>
            <person name="Daum C."/>
            <person name="Ezra D."/>
            <person name="Gonzalez J."/>
            <person name="Henrissat B."/>
            <person name="Kuo A."/>
            <person name="Liang C."/>
            <person name="Lipzen A."/>
            <person name="Lutzoni F."/>
            <person name="Magnuson J."/>
            <person name="Mondo S."/>
            <person name="Nolan M."/>
            <person name="Ohm R."/>
            <person name="Pangilinan J."/>
            <person name="Park H.-J."/>
            <person name="Ramirez L."/>
            <person name="Alfaro M."/>
            <person name="Sun H."/>
            <person name="Tritt A."/>
            <person name="Yoshinaga Y."/>
            <person name="Zwiers L.-H."/>
            <person name="Turgeon B."/>
            <person name="Goodwin S."/>
            <person name="Spatafora J."/>
            <person name="Crous P."/>
            <person name="Grigoriev I."/>
        </authorList>
    </citation>
    <scope>NUCLEOTIDE SEQUENCE</scope>
    <source>
        <strain evidence="3">CBS 116435</strain>
    </source>
</reference>
<evidence type="ECO:0000256" key="1">
    <source>
        <dbReference type="SAM" id="MobiDB-lite"/>
    </source>
</evidence>
<dbReference type="PANTHER" id="PTHR20923:SF1">
    <property type="entry name" value="G PATCH DOMAIN AND ANKYRIN REPEAT-CONTAINING PROTEIN 1"/>
    <property type="match status" value="1"/>
</dbReference>
<evidence type="ECO:0000259" key="2">
    <source>
        <dbReference type="PROSITE" id="PS50174"/>
    </source>
</evidence>
<dbReference type="SMART" id="SM00443">
    <property type="entry name" value="G_patch"/>
    <property type="match status" value="1"/>
</dbReference>
<proteinExistence type="predicted"/>
<comment type="caution">
    <text evidence="3">The sequence shown here is derived from an EMBL/GenBank/DDBJ whole genome shotgun (WGS) entry which is preliminary data.</text>
</comment>
<feature type="compositionally biased region" description="Basic and acidic residues" evidence="1">
    <location>
        <begin position="64"/>
        <end position="73"/>
    </location>
</feature>
<dbReference type="GO" id="GO:0003676">
    <property type="term" value="F:nucleic acid binding"/>
    <property type="evidence" value="ECO:0007669"/>
    <property type="project" value="InterPro"/>
</dbReference>
<dbReference type="PROSITE" id="PS50174">
    <property type="entry name" value="G_PATCH"/>
    <property type="match status" value="1"/>
</dbReference>
<keyword evidence="4" id="KW-1185">Reference proteome</keyword>
<evidence type="ECO:0000313" key="4">
    <source>
        <dbReference type="Proteomes" id="UP000799441"/>
    </source>
</evidence>
<feature type="domain" description="G-patch" evidence="2">
    <location>
        <begin position="158"/>
        <end position="206"/>
    </location>
</feature>
<feature type="region of interest" description="Disordered" evidence="1">
    <location>
        <begin position="64"/>
        <end position="85"/>
    </location>
</feature>
<dbReference type="Proteomes" id="UP000799441">
    <property type="component" value="Unassembled WGS sequence"/>
</dbReference>
<dbReference type="AlphaFoldDB" id="A0A9P4USK8"/>
<dbReference type="EMBL" id="MU003774">
    <property type="protein sequence ID" value="KAF2723766.1"/>
    <property type="molecule type" value="Genomic_DNA"/>
</dbReference>
<dbReference type="InterPro" id="IPR000467">
    <property type="entry name" value="G_patch_dom"/>
</dbReference>
<dbReference type="InterPro" id="IPR039146">
    <property type="entry name" value="GPANK1"/>
</dbReference>
<dbReference type="OrthoDB" id="20282at2759"/>
<dbReference type="PANTHER" id="PTHR20923">
    <property type="entry name" value="BAT4 PROTEIN-RELATED"/>
    <property type="match status" value="1"/>
</dbReference>
<accession>A0A9P4USK8</accession>
<gene>
    <name evidence="3" type="ORF">K431DRAFT_310508</name>
</gene>
<protein>
    <recommendedName>
        <fullName evidence="2">G-patch domain-containing protein</fullName>
    </recommendedName>
</protein>
<dbReference type="Pfam" id="PF01585">
    <property type="entry name" value="G-patch"/>
    <property type="match status" value="1"/>
</dbReference>
<organism evidence="3 4">
    <name type="scientific">Polychaeton citri CBS 116435</name>
    <dbReference type="NCBI Taxonomy" id="1314669"/>
    <lineage>
        <taxon>Eukaryota</taxon>
        <taxon>Fungi</taxon>
        <taxon>Dikarya</taxon>
        <taxon>Ascomycota</taxon>
        <taxon>Pezizomycotina</taxon>
        <taxon>Dothideomycetes</taxon>
        <taxon>Dothideomycetidae</taxon>
        <taxon>Capnodiales</taxon>
        <taxon>Capnodiaceae</taxon>
        <taxon>Polychaeton</taxon>
    </lineage>
</organism>
<name>A0A9P4USK8_9PEZI</name>
<sequence length="262" mass="28852">MDEDEYEIPLRDQRYFGAGIKRKRVQFVPSSSSTQEPAKCLPKVTTQTAADRYLSIVFKKNTDQGHEIDRSGEKPPLPTQNPAGGRDLGAVLGKAVSHLPDTETIVRGETSAVAGDRENVCEICMRSVKLDEQSSRHSSSIAHQICLQHSHPPNHIDRKRKGLAILESQNWDPDSRRGLGAEGEGILQPIKAKEKNDRAGLGAVIDTRTLQTTSRPKTLDAGKVKDLEIQKRMKREQLSHMFYGNDDVAKYLGSEGGGGDVS</sequence>